<dbReference type="SUPFAM" id="SSF52540">
    <property type="entry name" value="P-loop containing nucleoside triphosphate hydrolases"/>
    <property type="match status" value="1"/>
</dbReference>
<comment type="caution">
    <text evidence="6">The sequence shown here is derived from an EMBL/GenBank/DDBJ whole genome shotgun (WGS) entry which is preliminary data.</text>
</comment>
<protein>
    <recommendedName>
        <fullName evidence="3">Nuclease SbcCD subunit C</fullName>
    </recommendedName>
</protein>
<gene>
    <name evidence="6" type="ORF">AALT52_10000</name>
</gene>
<reference evidence="6 7" key="1">
    <citation type="submission" date="2024-03" db="EMBL/GenBank/DDBJ databases">
        <title>Mouse gut bacterial collection (mGBC) of GemPharmatech.</title>
        <authorList>
            <person name="He Y."/>
            <person name="Dong L."/>
            <person name="Wu D."/>
            <person name="Gao X."/>
            <person name="Lin Z."/>
        </authorList>
    </citation>
    <scope>NUCLEOTIDE SEQUENCE [LARGE SCALE GENOMIC DNA]</scope>
    <source>
        <strain evidence="6 7">15-30</strain>
    </source>
</reference>
<keyword evidence="7" id="KW-1185">Reference proteome</keyword>
<dbReference type="Pfam" id="PF13558">
    <property type="entry name" value="SbcC_Walker_B"/>
    <property type="match status" value="1"/>
</dbReference>
<evidence type="ECO:0000256" key="3">
    <source>
        <dbReference type="ARBA" id="ARBA00013368"/>
    </source>
</evidence>
<feature type="coiled-coil region" evidence="4">
    <location>
        <begin position="587"/>
        <end position="736"/>
    </location>
</feature>
<dbReference type="Pfam" id="PF13476">
    <property type="entry name" value="AAA_23"/>
    <property type="match status" value="1"/>
</dbReference>
<evidence type="ECO:0000256" key="4">
    <source>
        <dbReference type="SAM" id="Coils"/>
    </source>
</evidence>
<evidence type="ECO:0000256" key="1">
    <source>
        <dbReference type="ARBA" id="ARBA00006930"/>
    </source>
</evidence>
<evidence type="ECO:0000313" key="6">
    <source>
        <dbReference type="EMBL" id="MEY8663187.1"/>
    </source>
</evidence>
<evidence type="ECO:0000313" key="7">
    <source>
        <dbReference type="Proteomes" id="UP001565236"/>
    </source>
</evidence>
<feature type="coiled-coil region" evidence="4">
    <location>
        <begin position="331"/>
        <end position="495"/>
    </location>
</feature>
<name>A0ABV4DRU5_9LACO</name>
<dbReference type="Gene3D" id="3.40.50.300">
    <property type="entry name" value="P-loop containing nucleotide triphosphate hydrolases"/>
    <property type="match status" value="2"/>
</dbReference>
<evidence type="ECO:0000259" key="5">
    <source>
        <dbReference type="Pfam" id="PF13476"/>
    </source>
</evidence>
<dbReference type="InterPro" id="IPR027417">
    <property type="entry name" value="P-loop_NTPase"/>
</dbReference>
<dbReference type="PANTHER" id="PTHR32114:SF2">
    <property type="entry name" value="ABC TRANSPORTER ABCH.3"/>
    <property type="match status" value="1"/>
</dbReference>
<accession>A0ABV4DRU5</accession>
<proteinExistence type="inferred from homology"/>
<sequence length="1029" mass="117233">MMRPLKIELDNFGPFKHETVDFERFKETPLFLITGKTGSGKTTIFDAMCYALFNETSGKKRAATQMRSDFATTKEETCVKFTFEHQGKIYQIERRPQQTLVGRGKKEVKRAAKVALTYEDQAGKTQVITKIPEAKRFIDELLKLNADQFTKVILLPQGQFRNFLAADSSEKEEVLRNLFGTELFEQWSTALKEKYKEEYGISATQKRELELLMQQSELVDENLRTEQWLELVTQKLAQQTEQLAQFQVDEAKQKRQVKQLEQELTAAKELEHQRESLAKLQAKQAELTPKKAQIQEQKKQLQRLEWAQTQKGEWTLLADAKQKIADLAKVFPKKEKEKAQLTAKLRTLTEKEEIQATQIPYFKKLELKIHELTKSLEKYQQLSELATKCEELMFKKTEKEQQNNALSAKYDELQAKLAGVTVRLDALADLNEQKLHLEHQKTKHLAEEAKYTEIKQDEKKKVEQAHELNILKQKRADAKKAKQEAEIKANELEQAYLSSQIVQLAQKLKPGHPCPVCGSSEHPHLATKTSDSFVNEEQVKAAKEKQQQTLATYEYYVSDVKNTTARLTEFKVEVTNKTTNFLAEIKCLELSQAKEFLTAQKKQLEKAEAKLKKETEEKRALLMKQQALQKELPKLEENRSDLTNELQSLATNLALAKAELATKAAELPADHPTKAQAKHQLELWQTELYEFEKKQTELNAKKTKAKESVAMLTAELKQLSQEKSAVEAKQASLTQHLTQNCEAVAETLASLAELLAAKKDIAKYKMAITTFESEWQKNNSQIELLREAVIGRPKVDLTELTTSLAESKRHLEMIRENITTLELSFKREQQLFFRVEQGFEKNKLALEHLAQLKELVDVVTGKGEQKLGLERYILQNYLTQVLDVANLRLAQLTNERYELCLSDEIGRGASSTGLELDIYDASVCKKRSVHTLSGGESFLAALALALALGEVIQQQSGGIQIDALFVDEGFGSLDQEALQTALGTLQNIDGQERIVGIISHVTELKEQLPYQLQVITHGEQSTLKYRALL</sequence>
<organism evidence="6 7">
    <name type="scientific">Ligilactobacillus faecis</name>
    <dbReference type="NCBI Taxonomy" id="762833"/>
    <lineage>
        <taxon>Bacteria</taxon>
        <taxon>Bacillati</taxon>
        <taxon>Bacillota</taxon>
        <taxon>Bacilli</taxon>
        <taxon>Lactobacillales</taxon>
        <taxon>Lactobacillaceae</taxon>
        <taxon>Ligilactobacillus</taxon>
    </lineage>
</organism>
<feature type="domain" description="Rad50/SbcC-type AAA" evidence="5">
    <location>
        <begin position="6"/>
        <end position="215"/>
    </location>
</feature>
<dbReference type="RefSeq" id="WP_369943303.1">
    <property type="nucleotide sequence ID" value="NZ_JBCLUF010000053.1"/>
</dbReference>
<dbReference type="Proteomes" id="UP001565236">
    <property type="component" value="Unassembled WGS sequence"/>
</dbReference>
<keyword evidence="4" id="KW-0175">Coiled coil</keyword>
<evidence type="ECO:0000256" key="2">
    <source>
        <dbReference type="ARBA" id="ARBA00011322"/>
    </source>
</evidence>
<comment type="similarity">
    <text evidence="1">Belongs to the SMC family. SbcC subfamily.</text>
</comment>
<dbReference type="EMBL" id="JBCLUF010000053">
    <property type="protein sequence ID" value="MEY8663187.1"/>
    <property type="molecule type" value="Genomic_DNA"/>
</dbReference>
<dbReference type="PANTHER" id="PTHR32114">
    <property type="entry name" value="ABC TRANSPORTER ABCH.3"/>
    <property type="match status" value="1"/>
</dbReference>
<comment type="subunit">
    <text evidence="2">Heterodimer of SbcC and SbcD.</text>
</comment>
<dbReference type="InterPro" id="IPR038729">
    <property type="entry name" value="Rad50/SbcC_AAA"/>
</dbReference>
<feature type="coiled-coil region" evidence="4">
    <location>
        <begin position="229"/>
        <end position="280"/>
    </location>
</feature>